<dbReference type="InterPro" id="IPR015364">
    <property type="entry name" value="RhgB_N"/>
</dbReference>
<organism evidence="16 17">
    <name type="scientific">Aspergillus brasiliensis</name>
    <dbReference type="NCBI Taxonomy" id="319629"/>
    <lineage>
        <taxon>Eukaryota</taxon>
        <taxon>Fungi</taxon>
        <taxon>Dikarya</taxon>
        <taxon>Ascomycota</taxon>
        <taxon>Pezizomycotina</taxon>
        <taxon>Eurotiomycetes</taxon>
        <taxon>Eurotiomycetidae</taxon>
        <taxon>Eurotiales</taxon>
        <taxon>Aspergillaceae</taxon>
        <taxon>Aspergillus</taxon>
        <taxon>Aspergillus subgen. Circumdati</taxon>
    </lineage>
</organism>
<evidence type="ECO:0000256" key="1">
    <source>
        <dbReference type="ARBA" id="ARBA00001324"/>
    </source>
</evidence>
<keyword evidence="9" id="KW-0119">Carbohydrate metabolism</keyword>
<dbReference type="Gene3D" id="2.60.40.1120">
    <property type="entry name" value="Carboxypeptidase-like, regulatory domain"/>
    <property type="match status" value="1"/>
</dbReference>
<evidence type="ECO:0000256" key="7">
    <source>
        <dbReference type="ARBA" id="ARBA00023157"/>
    </source>
</evidence>
<keyword evidence="11" id="KW-0624">Polysaccharide degradation</keyword>
<dbReference type="Pfam" id="PF14686">
    <property type="entry name" value="fn3_3"/>
    <property type="match status" value="1"/>
</dbReference>
<dbReference type="AlphaFoldDB" id="A0A9W5YWS1"/>
<name>A0A9W5YWS1_9EURO</name>
<dbReference type="Proteomes" id="UP001143548">
    <property type="component" value="Unassembled WGS sequence"/>
</dbReference>
<feature type="signal peptide" evidence="12">
    <location>
        <begin position="1"/>
        <end position="19"/>
    </location>
</feature>
<reference evidence="16" key="1">
    <citation type="submission" date="2022-07" db="EMBL/GenBank/DDBJ databases">
        <title>Taxonomy of Aspergillus series Nigri: significant species reduction supported by multi-species coalescent approaches.</title>
        <authorList>
            <person name="Bian C."/>
            <person name="Kusuya Y."/>
            <person name="Sklenar F."/>
            <person name="D'hooge E."/>
            <person name="Yaguchi T."/>
            <person name="Takahashi H."/>
            <person name="Hubka V."/>
        </authorList>
    </citation>
    <scope>NUCLEOTIDE SEQUENCE</scope>
    <source>
        <strain evidence="16">CBS 733.88</strain>
    </source>
</reference>
<dbReference type="Gene3D" id="2.60.120.260">
    <property type="entry name" value="Galactose-binding domain-like"/>
    <property type="match status" value="1"/>
</dbReference>
<evidence type="ECO:0000259" key="13">
    <source>
        <dbReference type="Pfam" id="PF09284"/>
    </source>
</evidence>
<dbReference type="Pfam" id="PF09284">
    <property type="entry name" value="RhgB_N"/>
    <property type="match status" value="1"/>
</dbReference>
<protein>
    <recommendedName>
        <fullName evidence="4">rhamnogalacturonan endolyase</fullName>
        <ecNumber evidence="4">4.2.2.23</ecNumber>
    </recommendedName>
</protein>
<accession>A0A9W5YWS1</accession>
<dbReference type="GO" id="GO:0102210">
    <property type="term" value="F:rhamnogalacturonan endolyase activity"/>
    <property type="evidence" value="ECO:0007669"/>
    <property type="project" value="UniProtKB-EC"/>
</dbReference>
<gene>
    <name evidence="16" type="ORF">AbraCBS73388_010530</name>
</gene>
<evidence type="ECO:0000256" key="10">
    <source>
        <dbReference type="ARBA" id="ARBA00023316"/>
    </source>
</evidence>
<dbReference type="SUPFAM" id="SSF74650">
    <property type="entry name" value="Galactose mutarotase-like"/>
    <property type="match status" value="1"/>
</dbReference>
<feature type="chain" id="PRO_5040842748" description="rhamnogalacturonan endolyase" evidence="12">
    <location>
        <begin position="20"/>
        <end position="485"/>
    </location>
</feature>
<dbReference type="InterPro" id="IPR008979">
    <property type="entry name" value="Galactose-bd-like_sf"/>
</dbReference>
<dbReference type="Pfam" id="PF14683">
    <property type="entry name" value="CBM-like"/>
    <property type="match status" value="1"/>
</dbReference>
<dbReference type="PANTHER" id="PTHR36574:SF1">
    <property type="entry name" value="RHAMNOGALACTURONATE LYASE-RELATED"/>
    <property type="match status" value="1"/>
</dbReference>
<evidence type="ECO:0000256" key="6">
    <source>
        <dbReference type="ARBA" id="ARBA00022729"/>
    </source>
</evidence>
<comment type="similarity">
    <text evidence="3">Belongs to the polysaccharide lyase 4 family.</text>
</comment>
<dbReference type="InterPro" id="IPR014718">
    <property type="entry name" value="GH-type_carb-bd"/>
</dbReference>
<evidence type="ECO:0000313" key="16">
    <source>
        <dbReference type="EMBL" id="GKZ23926.1"/>
    </source>
</evidence>
<evidence type="ECO:0000256" key="5">
    <source>
        <dbReference type="ARBA" id="ARBA00022525"/>
    </source>
</evidence>
<keyword evidence="7" id="KW-1015">Disulfide bond</keyword>
<evidence type="ECO:0000256" key="8">
    <source>
        <dbReference type="ARBA" id="ARBA00023239"/>
    </source>
</evidence>
<evidence type="ECO:0000256" key="4">
    <source>
        <dbReference type="ARBA" id="ARBA00012437"/>
    </source>
</evidence>
<evidence type="ECO:0000256" key="2">
    <source>
        <dbReference type="ARBA" id="ARBA00004613"/>
    </source>
</evidence>
<dbReference type="GO" id="GO:0045490">
    <property type="term" value="P:pectin catabolic process"/>
    <property type="evidence" value="ECO:0007669"/>
    <property type="project" value="TreeGrafter"/>
</dbReference>
<dbReference type="EC" id="4.2.2.23" evidence="4"/>
<dbReference type="SUPFAM" id="SSF49785">
    <property type="entry name" value="Galactose-binding domain-like"/>
    <property type="match status" value="1"/>
</dbReference>
<keyword evidence="8" id="KW-0456">Lyase</keyword>
<dbReference type="CDD" id="cd10316">
    <property type="entry name" value="RGL4_M"/>
    <property type="match status" value="1"/>
</dbReference>
<evidence type="ECO:0000256" key="12">
    <source>
        <dbReference type="SAM" id="SignalP"/>
    </source>
</evidence>
<keyword evidence="10" id="KW-0961">Cell wall biogenesis/degradation</keyword>
<evidence type="ECO:0000259" key="14">
    <source>
        <dbReference type="Pfam" id="PF14683"/>
    </source>
</evidence>
<dbReference type="InterPro" id="IPR013784">
    <property type="entry name" value="Carb-bd-like_fold"/>
</dbReference>
<dbReference type="InterPro" id="IPR029411">
    <property type="entry name" value="RG-lyase_III"/>
</dbReference>
<keyword evidence="6 12" id="KW-0732">Signal</keyword>
<evidence type="ECO:0000259" key="15">
    <source>
        <dbReference type="Pfam" id="PF14686"/>
    </source>
</evidence>
<feature type="domain" description="Rhamnogalacturonase B N-terminal" evidence="13">
    <location>
        <begin position="22"/>
        <end position="261"/>
    </location>
</feature>
<dbReference type="InterPro" id="IPR029413">
    <property type="entry name" value="RG-lyase_II"/>
</dbReference>
<proteinExistence type="inferred from homology"/>
<comment type="catalytic activity">
    <reaction evidence="1">
        <text>Endotype eliminative cleavage of L-alpha-rhamnopyranosyl-(1-&gt;4)-alpha-D-galactopyranosyluronic acid bonds of rhamnogalacturonan I domains in ramified hairy regions of pectin leaving L-rhamnopyranose at the reducing end and 4-deoxy-4,5-unsaturated D-galactopyranosyluronic acid at the non-reducing end.</text>
        <dbReference type="EC" id="4.2.2.23"/>
    </reaction>
</comment>
<dbReference type="GO" id="GO:0071555">
    <property type="term" value="P:cell wall organization"/>
    <property type="evidence" value="ECO:0007669"/>
    <property type="project" value="UniProtKB-KW"/>
</dbReference>
<dbReference type="InterPro" id="IPR011013">
    <property type="entry name" value="Gal_mutarotase_sf_dom"/>
</dbReference>
<comment type="caution">
    <text evidence="16">The sequence shown here is derived from an EMBL/GenBank/DDBJ whole genome shotgun (WGS) entry which is preliminary data.</text>
</comment>
<comment type="subcellular location">
    <subcellularLocation>
        <location evidence="2">Secreted</location>
    </subcellularLocation>
</comment>
<dbReference type="PANTHER" id="PTHR36574">
    <property type="entry name" value="RHAMNOGALACTURONATE LYASE-RELATED"/>
    <property type="match status" value="1"/>
</dbReference>
<sequence length="485" mass="53193">MMPWVLLIWVFLWATAVGALNVTESDDAVTVDTGSRPSFVVSIAKTDGTVTSIVYDGAQYVTAEQKSNIASGLNTATVSYKTIGDVVVVSVVADDDDFELANYFIFRHGDSIIYQGTYTVSEPSIGELRFLYRLYNLTGSWPEGTVSDTLSSGTVMEKDVWLGTDGLTHSKAGLRLHDTCMIIPLVQSREKGSGGPFHRDIDLNYGGTYNALSYYMNSGHVQMDPFYRYRFHDPYLLHFGSSVPKVDSLNVSFYANLGLKGYLNSTGRGVLTGRATGVEEEFSAVIGLNNTDHQFWATAGDNGTFTAKHIPAGTYTMTLYQEEFVAATATVSIPSAGATATKDIQATSTVLTQDRKTIFQLGYYDGQPFEFLNGDKFLRMHPSDTRMSDWNPGTFVVGKNEVGDFPMCLWKEINSPAAIQFSLDKVLNSTATIRVATTIYYAGGRPEITVNDYDCGTPDSPNSIDTRSVTHGAYRGYLRWGLPVP</sequence>
<dbReference type="SUPFAM" id="SSF49452">
    <property type="entry name" value="Starch-binding domain-like"/>
    <property type="match status" value="1"/>
</dbReference>
<dbReference type="InterPro" id="IPR016590">
    <property type="entry name" value="Rhamnogalacturonase_B"/>
</dbReference>
<dbReference type="EMBL" id="BROQ01000076">
    <property type="protein sequence ID" value="GKZ23926.1"/>
    <property type="molecule type" value="Genomic_DNA"/>
</dbReference>
<dbReference type="CDD" id="cd10317">
    <property type="entry name" value="RGL4_C"/>
    <property type="match status" value="1"/>
</dbReference>
<evidence type="ECO:0000256" key="11">
    <source>
        <dbReference type="ARBA" id="ARBA00023326"/>
    </source>
</evidence>
<evidence type="ECO:0000313" key="17">
    <source>
        <dbReference type="Proteomes" id="UP001143548"/>
    </source>
</evidence>
<dbReference type="GO" id="GO:0005576">
    <property type="term" value="C:extracellular region"/>
    <property type="evidence" value="ECO:0007669"/>
    <property type="project" value="UniProtKB-SubCell"/>
</dbReference>
<feature type="domain" description="Rhamnogalacturonan lyase" evidence="14">
    <location>
        <begin position="357"/>
        <end position="478"/>
    </location>
</feature>
<evidence type="ECO:0000256" key="9">
    <source>
        <dbReference type="ARBA" id="ARBA00023277"/>
    </source>
</evidence>
<keyword evidence="5" id="KW-0964">Secreted</keyword>
<evidence type="ECO:0000256" key="3">
    <source>
        <dbReference type="ARBA" id="ARBA00010418"/>
    </source>
</evidence>
<feature type="domain" description="Rhamnogalacturonan lyase" evidence="15">
    <location>
        <begin position="268"/>
        <end position="341"/>
    </location>
</feature>
<dbReference type="Gene3D" id="2.70.98.10">
    <property type="match status" value="1"/>
</dbReference>
<dbReference type="GO" id="GO:0030246">
    <property type="term" value="F:carbohydrate binding"/>
    <property type="evidence" value="ECO:0007669"/>
    <property type="project" value="InterPro"/>
</dbReference>